<proteinExistence type="predicted"/>
<comment type="caution">
    <text evidence="1">The sequence shown here is derived from an EMBL/GenBank/DDBJ whole genome shotgun (WGS) entry which is preliminary data.</text>
</comment>
<gene>
    <name evidence="1" type="ORF">AGLY_008747</name>
</gene>
<name>A0A6G0TLP8_APHGL</name>
<accession>A0A6G0TLP8</accession>
<dbReference type="EMBL" id="VYZN01000030">
    <property type="protein sequence ID" value="KAE9534011.1"/>
    <property type="molecule type" value="Genomic_DNA"/>
</dbReference>
<dbReference type="Proteomes" id="UP000475862">
    <property type="component" value="Unassembled WGS sequence"/>
</dbReference>
<dbReference type="AlphaFoldDB" id="A0A6G0TLP8"/>
<evidence type="ECO:0000313" key="2">
    <source>
        <dbReference type="Proteomes" id="UP000475862"/>
    </source>
</evidence>
<organism evidence="1 2">
    <name type="scientific">Aphis glycines</name>
    <name type="common">Soybean aphid</name>
    <dbReference type="NCBI Taxonomy" id="307491"/>
    <lineage>
        <taxon>Eukaryota</taxon>
        <taxon>Metazoa</taxon>
        <taxon>Ecdysozoa</taxon>
        <taxon>Arthropoda</taxon>
        <taxon>Hexapoda</taxon>
        <taxon>Insecta</taxon>
        <taxon>Pterygota</taxon>
        <taxon>Neoptera</taxon>
        <taxon>Paraneoptera</taxon>
        <taxon>Hemiptera</taxon>
        <taxon>Sternorrhyncha</taxon>
        <taxon>Aphidomorpha</taxon>
        <taxon>Aphidoidea</taxon>
        <taxon>Aphididae</taxon>
        <taxon>Aphidini</taxon>
        <taxon>Aphis</taxon>
        <taxon>Aphis</taxon>
    </lineage>
</organism>
<sequence length="186" mass="21424">MMIVIKNEKLELKKFVTKTKKKVGKWVPLCCTLRDGVDLGLGTKKYFQYGALALNKNMGPLKSYFPGPVENSNPSPSWSWAFRDFSTIIVFNKSYIMRYLIVKKNITIIFNHQVSKSFLSGSYRLPVGADKSNTAFINIMHPSLRSYRRTGHWAILMSSRIQDRSVERGKSIDSLENRRKFYEVGN</sequence>
<protein>
    <submittedName>
        <fullName evidence="1">Uncharacterized protein</fullName>
    </submittedName>
</protein>
<evidence type="ECO:0000313" key="1">
    <source>
        <dbReference type="EMBL" id="KAE9534011.1"/>
    </source>
</evidence>
<reference evidence="1 2" key="1">
    <citation type="submission" date="2019-08" db="EMBL/GenBank/DDBJ databases">
        <title>The genome of the soybean aphid Biotype 1, its phylome, world population structure and adaptation to the North American continent.</title>
        <authorList>
            <person name="Giordano R."/>
            <person name="Donthu R.K."/>
            <person name="Hernandez A.G."/>
            <person name="Wright C.L."/>
            <person name="Zimin A.V."/>
        </authorList>
    </citation>
    <scope>NUCLEOTIDE SEQUENCE [LARGE SCALE GENOMIC DNA]</scope>
    <source>
        <tissue evidence="1">Whole aphids</tissue>
    </source>
</reference>
<keyword evidence="2" id="KW-1185">Reference proteome</keyword>